<evidence type="ECO:0000313" key="1">
    <source>
        <dbReference type="EMBL" id="GBL95619.1"/>
    </source>
</evidence>
<dbReference type="EMBL" id="BGPR01000113">
    <property type="protein sequence ID" value="GBL95619.1"/>
    <property type="molecule type" value="Genomic_DNA"/>
</dbReference>
<sequence>MGLKHVTAEEHESAEEGCAIYHLTIVLIKLYSKNDKLATNCLLPVRRPVPGKAYYWNISCFSPTKIHMWNSFLLNSSKKANCPPQVIHGRFKIDLSNSRCRASPLS</sequence>
<comment type="caution">
    <text evidence="1">The sequence shown here is derived from an EMBL/GenBank/DDBJ whole genome shotgun (WGS) entry which is preliminary data.</text>
</comment>
<evidence type="ECO:0000313" key="2">
    <source>
        <dbReference type="Proteomes" id="UP000499080"/>
    </source>
</evidence>
<keyword evidence="2" id="KW-1185">Reference proteome</keyword>
<dbReference type="AlphaFoldDB" id="A0A4Y2BV48"/>
<reference evidence="1 2" key="1">
    <citation type="journal article" date="2019" name="Sci. Rep.">
        <title>Orb-weaving spider Araneus ventricosus genome elucidates the spidroin gene catalogue.</title>
        <authorList>
            <person name="Kono N."/>
            <person name="Nakamura H."/>
            <person name="Ohtoshi R."/>
            <person name="Moran D.A.P."/>
            <person name="Shinohara A."/>
            <person name="Yoshida Y."/>
            <person name="Fujiwara M."/>
            <person name="Mori M."/>
            <person name="Tomita M."/>
            <person name="Arakawa K."/>
        </authorList>
    </citation>
    <scope>NUCLEOTIDE SEQUENCE [LARGE SCALE GENOMIC DNA]</scope>
</reference>
<organism evidence="1 2">
    <name type="scientific">Araneus ventricosus</name>
    <name type="common">Orbweaver spider</name>
    <name type="synonym">Epeira ventricosa</name>
    <dbReference type="NCBI Taxonomy" id="182803"/>
    <lineage>
        <taxon>Eukaryota</taxon>
        <taxon>Metazoa</taxon>
        <taxon>Ecdysozoa</taxon>
        <taxon>Arthropoda</taxon>
        <taxon>Chelicerata</taxon>
        <taxon>Arachnida</taxon>
        <taxon>Araneae</taxon>
        <taxon>Araneomorphae</taxon>
        <taxon>Entelegynae</taxon>
        <taxon>Araneoidea</taxon>
        <taxon>Araneidae</taxon>
        <taxon>Araneus</taxon>
    </lineage>
</organism>
<accession>A0A4Y2BV48</accession>
<proteinExistence type="predicted"/>
<protein>
    <submittedName>
        <fullName evidence="1">Uncharacterized protein</fullName>
    </submittedName>
</protein>
<dbReference type="Proteomes" id="UP000499080">
    <property type="component" value="Unassembled WGS sequence"/>
</dbReference>
<name>A0A4Y2BV48_ARAVE</name>
<gene>
    <name evidence="1" type="ORF">AVEN_24825_1</name>
</gene>